<dbReference type="InterPro" id="IPR023115">
    <property type="entry name" value="TIF_IF2_dom3"/>
</dbReference>
<feature type="domain" description="Tr-type G" evidence="8">
    <location>
        <begin position="4"/>
        <end position="177"/>
    </location>
</feature>
<dbReference type="CDD" id="cd03692">
    <property type="entry name" value="mtIF2_IVc"/>
    <property type="match status" value="1"/>
</dbReference>
<proteinExistence type="inferred from homology"/>
<dbReference type="CDD" id="cd01887">
    <property type="entry name" value="IF2_eIF5B"/>
    <property type="match status" value="1"/>
</dbReference>
<dbReference type="SUPFAM" id="SSF52540">
    <property type="entry name" value="P-loop containing nucleoside triphosphate hydrolases"/>
    <property type="match status" value="1"/>
</dbReference>
<dbReference type="InterPro" id="IPR053905">
    <property type="entry name" value="EF-G-like_DII"/>
</dbReference>
<dbReference type="AlphaFoldDB" id="A0A1F5MJZ9"/>
<dbReference type="GO" id="GO:0003743">
    <property type="term" value="F:translation initiation factor activity"/>
    <property type="evidence" value="ECO:0007669"/>
    <property type="project" value="UniProtKB-KW"/>
</dbReference>
<evidence type="ECO:0000256" key="3">
    <source>
        <dbReference type="ARBA" id="ARBA00022540"/>
    </source>
</evidence>
<dbReference type="CDD" id="cd03702">
    <property type="entry name" value="IF2_mtIF2_II"/>
    <property type="match status" value="1"/>
</dbReference>
<dbReference type="PROSITE" id="PS51722">
    <property type="entry name" value="G_TR_2"/>
    <property type="match status" value="1"/>
</dbReference>
<keyword evidence="7" id="KW-0175">Coiled coil</keyword>
<organism evidence="9 10">
    <name type="scientific">Candidatus Daviesbacteria bacterium RIFCSPLOWO2_01_FULL_40_24</name>
    <dbReference type="NCBI Taxonomy" id="1797787"/>
    <lineage>
        <taxon>Bacteria</taxon>
        <taxon>Candidatus Daviesiibacteriota</taxon>
    </lineage>
</organism>
<evidence type="ECO:0000256" key="5">
    <source>
        <dbReference type="ARBA" id="ARBA00022917"/>
    </source>
</evidence>
<dbReference type="GO" id="GO:0005525">
    <property type="term" value="F:GTP binding"/>
    <property type="evidence" value="ECO:0007669"/>
    <property type="project" value="UniProtKB-KW"/>
</dbReference>
<dbReference type="Pfam" id="PF22042">
    <property type="entry name" value="EF-G_D2"/>
    <property type="match status" value="1"/>
</dbReference>
<dbReference type="GO" id="GO:0005737">
    <property type="term" value="C:cytoplasm"/>
    <property type="evidence" value="ECO:0007669"/>
    <property type="project" value="TreeGrafter"/>
</dbReference>
<name>A0A1F5MJZ9_9BACT</name>
<dbReference type="InterPro" id="IPR000795">
    <property type="entry name" value="T_Tr_GTP-bd_dom"/>
</dbReference>
<keyword evidence="6" id="KW-0342">GTP-binding</keyword>
<dbReference type="NCBIfam" id="TIGR00231">
    <property type="entry name" value="small_GTP"/>
    <property type="match status" value="1"/>
</dbReference>
<dbReference type="FunFam" id="3.40.50.10050:FF:000001">
    <property type="entry name" value="Translation initiation factor IF-2"/>
    <property type="match status" value="1"/>
</dbReference>
<evidence type="ECO:0000313" key="10">
    <source>
        <dbReference type="Proteomes" id="UP000178017"/>
    </source>
</evidence>
<dbReference type="InterPro" id="IPR005225">
    <property type="entry name" value="Small_GTP-bd"/>
</dbReference>
<reference evidence="9 10" key="1">
    <citation type="journal article" date="2016" name="Nat. Commun.">
        <title>Thousands of microbial genomes shed light on interconnected biogeochemical processes in an aquifer system.</title>
        <authorList>
            <person name="Anantharaman K."/>
            <person name="Brown C.T."/>
            <person name="Hug L.A."/>
            <person name="Sharon I."/>
            <person name="Castelle C.J."/>
            <person name="Probst A.J."/>
            <person name="Thomas B.C."/>
            <person name="Singh A."/>
            <person name="Wilkins M.J."/>
            <person name="Karaoz U."/>
            <person name="Brodie E.L."/>
            <person name="Williams K.H."/>
            <person name="Hubbard S.S."/>
            <person name="Banfield J.F."/>
        </authorList>
    </citation>
    <scope>NUCLEOTIDE SEQUENCE [LARGE SCALE GENOMIC DNA]</scope>
</reference>
<keyword evidence="3" id="KW-0396">Initiation factor</keyword>
<accession>A0A1F5MJZ9</accession>
<dbReference type="PANTHER" id="PTHR43381:SF4">
    <property type="entry name" value="EUKARYOTIC TRANSLATION INITIATION FACTOR 5B"/>
    <property type="match status" value="1"/>
</dbReference>
<dbReference type="FunFam" id="2.40.30.10:FF:000008">
    <property type="entry name" value="Translation initiation factor IF-2"/>
    <property type="match status" value="1"/>
</dbReference>
<evidence type="ECO:0000256" key="6">
    <source>
        <dbReference type="ARBA" id="ARBA00023134"/>
    </source>
</evidence>
<dbReference type="EMBL" id="MFDO01000011">
    <property type="protein sequence ID" value="OGE65673.1"/>
    <property type="molecule type" value="Genomic_DNA"/>
</dbReference>
<protein>
    <recommendedName>
        <fullName evidence="2">Translation initiation factor IF-2</fullName>
    </recommendedName>
</protein>
<gene>
    <name evidence="9" type="ORF">A3B49_03860</name>
</gene>
<dbReference type="InterPro" id="IPR044145">
    <property type="entry name" value="IF2_II"/>
</dbReference>
<dbReference type="InterPro" id="IPR009000">
    <property type="entry name" value="Transl_B-barrel_sf"/>
</dbReference>
<evidence type="ECO:0000256" key="2">
    <source>
        <dbReference type="ARBA" id="ARBA00020675"/>
    </source>
</evidence>
<dbReference type="FunFam" id="3.40.50.300:FF:000019">
    <property type="entry name" value="Translation initiation factor IF-2"/>
    <property type="match status" value="1"/>
</dbReference>
<dbReference type="InterPro" id="IPR015760">
    <property type="entry name" value="TIF_IF2"/>
</dbReference>
<dbReference type="SUPFAM" id="SSF50447">
    <property type="entry name" value="Translation proteins"/>
    <property type="match status" value="2"/>
</dbReference>
<dbReference type="Proteomes" id="UP000178017">
    <property type="component" value="Unassembled WGS sequence"/>
</dbReference>
<evidence type="ECO:0000259" key="8">
    <source>
        <dbReference type="PROSITE" id="PS51722"/>
    </source>
</evidence>
<dbReference type="InterPro" id="IPR027417">
    <property type="entry name" value="P-loop_NTPase"/>
</dbReference>
<dbReference type="Gene3D" id="3.40.50.300">
    <property type="entry name" value="P-loop containing nucleotide triphosphate hydrolases"/>
    <property type="match status" value="1"/>
</dbReference>
<dbReference type="Pfam" id="PF11987">
    <property type="entry name" value="IF-2"/>
    <property type="match status" value="1"/>
</dbReference>
<dbReference type="Pfam" id="PF00009">
    <property type="entry name" value="GTP_EFTU"/>
    <property type="match status" value="1"/>
</dbReference>
<keyword evidence="5" id="KW-0648">Protein biosynthesis</keyword>
<evidence type="ECO:0000256" key="4">
    <source>
        <dbReference type="ARBA" id="ARBA00022741"/>
    </source>
</evidence>
<keyword evidence="4" id="KW-0547">Nucleotide-binding</keyword>
<sequence>MKQVRPPVVTILGHVDHGKTSLLDFIRKASVAVGEHGGITQAIGAYQTEHQGKLITFIDTPGHAAFEKMRSRGARVADIAVLVVAADDGIMPQTIEAIKHIHSAKVPMVVAVNKIDLPGVNIKVQLEKIKKQLSDNQVLVEEYGGETPIVEVSAKTGQGVDALLETVTLVAEIHELKGDPNLPPSGVVIESHMDKFKGALATILVRDGTLKKGDSISVGGVDCKVKGMFDWNGKILDTVGPSTPVEILGWESVPGVGAALGSEAVTAQTVGAVKSLIEKLKTEDSDVLNVVVRADNQGSLEAIEENLAKFNEEAEHIKVIFSGTGEVVDSDVHLAESTKAIVIGFNVSVRPSANKIAETQHILIRHYAIIYELLDEIKDVVDGMLVPGIVEEVFGRAQIIAEFPYGKDQKIAGCRVVEGTFSKGPKIRLIRGEELVGEGKITSLKISREEVTKVEKGQECGMMFSGLEFQIGDVVESFRNI</sequence>
<dbReference type="Gene3D" id="2.40.30.10">
    <property type="entry name" value="Translation factors"/>
    <property type="match status" value="2"/>
</dbReference>
<evidence type="ECO:0000256" key="1">
    <source>
        <dbReference type="ARBA" id="ARBA00007733"/>
    </source>
</evidence>
<dbReference type="PANTHER" id="PTHR43381">
    <property type="entry name" value="TRANSLATION INITIATION FACTOR IF-2-RELATED"/>
    <property type="match status" value="1"/>
</dbReference>
<evidence type="ECO:0000256" key="7">
    <source>
        <dbReference type="SAM" id="Coils"/>
    </source>
</evidence>
<dbReference type="SUPFAM" id="SSF52156">
    <property type="entry name" value="Initiation factor IF2/eIF5b, domain 3"/>
    <property type="match status" value="1"/>
</dbReference>
<evidence type="ECO:0000313" key="9">
    <source>
        <dbReference type="EMBL" id="OGE65673.1"/>
    </source>
</evidence>
<dbReference type="InterPro" id="IPR036925">
    <property type="entry name" value="TIF_IF2_dom3_sf"/>
</dbReference>
<comment type="similarity">
    <text evidence="1">Belongs to the TRAFAC class translation factor GTPase superfamily. Classic translation factor GTPase family. IF-2 subfamily.</text>
</comment>
<feature type="coiled-coil region" evidence="7">
    <location>
        <begin position="293"/>
        <end position="320"/>
    </location>
</feature>
<dbReference type="Gene3D" id="3.40.50.10050">
    <property type="entry name" value="Translation initiation factor IF- 2, domain 3"/>
    <property type="match status" value="1"/>
</dbReference>
<comment type="caution">
    <text evidence="9">The sequence shown here is derived from an EMBL/GenBank/DDBJ whole genome shotgun (WGS) entry which is preliminary data.</text>
</comment>
<dbReference type="GO" id="GO:0003924">
    <property type="term" value="F:GTPase activity"/>
    <property type="evidence" value="ECO:0007669"/>
    <property type="project" value="InterPro"/>
</dbReference>